<evidence type="ECO:0000313" key="4">
    <source>
        <dbReference type="Proteomes" id="UP000233556"/>
    </source>
</evidence>
<feature type="compositionally biased region" description="Low complexity" evidence="1">
    <location>
        <begin position="1"/>
        <end position="14"/>
    </location>
</feature>
<evidence type="ECO:0000259" key="2">
    <source>
        <dbReference type="PROSITE" id="PS50853"/>
    </source>
</evidence>
<evidence type="ECO:0000313" key="3">
    <source>
        <dbReference type="EMBL" id="PKU36076.1"/>
    </source>
</evidence>
<reference evidence="4" key="2">
    <citation type="submission" date="2017-12" db="EMBL/GenBank/DDBJ databases">
        <title>Genome sequence of the Bar-tailed Godwit (Limosa lapponica baueri).</title>
        <authorList>
            <person name="Lima N.C.B."/>
            <person name="Parody-Merino A.M."/>
            <person name="Battley P.F."/>
            <person name="Fidler A.E."/>
            <person name="Prosdocimi F."/>
        </authorList>
    </citation>
    <scope>NUCLEOTIDE SEQUENCE [LARGE SCALE GENOMIC DNA]</scope>
</reference>
<dbReference type="PANTHER" id="PTHR14537">
    <property type="entry name" value="FIBRONECTIN TYPE III DOMAIN-CONTAINING PROTEIN 11"/>
    <property type="match status" value="1"/>
</dbReference>
<feature type="region of interest" description="Disordered" evidence="1">
    <location>
        <begin position="1"/>
        <end position="23"/>
    </location>
</feature>
<dbReference type="OrthoDB" id="8699528at2759"/>
<dbReference type="InterPro" id="IPR048317">
    <property type="entry name" value="DUF5581_C"/>
</dbReference>
<dbReference type="Proteomes" id="UP000233556">
    <property type="component" value="Unassembled WGS sequence"/>
</dbReference>
<proteinExistence type="predicted"/>
<protein>
    <submittedName>
        <fullName evidence="3">Fibronectin type iii domain-containing protein 11</fullName>
    </submittedName>
</protein>
<sequence>MARNSNEFESSSESTAPSGEDDSASWEHYLERRNLVLQFLHSSLSLHHLQHQRHKAELLKKCCFYLEIEPKHVNMIDLNYEMHCIDILEVIDPIQWERMKKVGKNQAQIQLSLLTDLLEQLEQGREELRCCVETWDMVTFLSGWEGIMQRLFKLFEYLETLIPLQVPGQLYVKHRLVSRADLAPLNHNIRLSLSTKMPLIFDRKGSFAGKDWAKLKWSDENQESPSEQCELHIKLLTNGSQAEPEYSWFQPVTSNVCIVQDLQPGRPYKFTISRSLTRTFVFGDWHDSITLKTKTDAAEDGDSSTWTPEG</sequence>
<reference evidence="4" key="1">
    <citation type="submission" date="2017-11" db="EMBL/GenBank/DDBJ databases">
        <authorList>
            <person name="Lima N.C."/>
            <person name="Parody-Merino A.M."/>
            <person name="Battley P.F."/>
            <person name="Fidler A.E."/>
            <person name="Prosdocimi F."/>
        </authorList>
    </citation>
    <scope>NUCLEOTIDE SEQUENCE [LARGE SCALE GENOMIC DNA]</scope>
</reference>
<dbReference type="InterPro" id="IPR049231">
    <property type="entry name" value="DUF5581_N"/>
</dbReference>
<organism evidence="3 4">
    <name type="scientific">Limosa lapponica baueri</name>
    <dbReference type="NCBI Taxonomy" id="1758121"/>
    <lineage>
        <taxon>Eukaryota</taxon>
        <taxon>Metazoa</taxon>
        <taxon>Chordata</taxon>
        <taxon>Craniata</taxon>
        <taxon>Vertebrata</taxon>
        <taxon>Euteleostomi</taxon>
        <taxon>Archelosauria</taxon>
        <taxon>Archosauria</taxon>
        <taxon>Dinosauria</taxon>
        <taxon>Saurischia</taxon>
        <taxon>Theropoda</taxon>
        <taxon>Coelurosauria</taxon>
        <taxon>Aves</taxon>
        <taxon>Neognathae</taxon>
        <taxon>Neoaves</taxon>
        <taxon>Charadriiformes</taxon>
        <taxon>Scolopacidae</taxon>
        <taxon>Limosa</taxon>
    </lineage>
</organism>
<evidence type="ECO:0000256" key="1">
    <source>
        <dbReference type="SAM" id="MobiDB-lite"/>
    </source>
</evidence>
<dbReference type="Pfam" id="PF20996">
    <property type="entry name" value="DUF5581_N"/>
    <property type="match status" value="1"/>
</dbReference>
<dbReference type="InterPro" id="IPR039581">
    <property type="entry name" value="FNDC11"/>
</dbReference>
<dbReference type="AlphaFoldDB" id="A0A2I0TQK1"/>
<accession>A0A2I0TQK1</accession>
<dbReference type="PROSITE" id="PS50853">
    <property type="entry name" value="FN3"/>
    <property type="match status" value="1"/>
</dbReference>
<dbReference type="InterPro" id="IPR003961">
    <property type="entry name" value="FN3_dom"/>
</dbReference>
<name>A0A2I0TQK1_LIMLA</name>
<gene>
    <name evidence="3" type="ORF">llap_13620</name>
</gene>
<dbReference type="EMBL" id="KZ507882">
    <property type="protein sequence ID" value="PKU36076.1"/>
    <property type="molecule type" value="Genomic_DNA"/>
</dbReference>
<keyword evidence="4" id="KW-1185">Reference proteome</keyword>
<dbReference type="Pfam" id="PF17744">
    <property type="entry name" value="DUF5581"/>
    <property type="match status" value="1"/>
</dbReference>
<feature type="domain" description="Fibronectin type-III" evidence="2">
    <location>
        <begin position="199"/>
        <end position="296"/>
    </location>
</feature>